<evidence type="ECO:0000256" key="13">
    <source>
        <dbReference type="ARBA" id="ARBA00023033"/>
    </source>
</evidence>
<evidence type="ECO:0000256" key="5">
    <source>
        <dbReference type="ARBA" id="ARBA00022630"/>
    </source>
</evidence>
<dbReference type="EMBL" id="KV907498">
    <property type="protein sequence ID" value="OOF96691.1"/>
    <property type="molecule type" value="Genomic_DNA"/>
</dbReference>
<dbReference type="InterPro" id="IPR008254">
    <property type="entry name" value="Flavodoxin/NO_synth"/>
</dbReference>
<dbReference type="PROSITE" id="PS51384">
    <property type="entry name" value="FAD_FR"/>
    <property type="match status" value="1"/>
</dbReference>
<evidence type="ECO:0000313" key="21">
    <source>
        <dbReference type="Proteomes" id="UP000188318"/>
    </source>
</evidence>
<dbReference type="SUPFAM" id="SSF52218">
    <property type="entry name" value="Flavoproteins"/>
    <property type="match status" value="1"/>
</dbReference>
<evidence type="ECO:0000256" key="4">
    <source>
        <dbReference type="ARBA" id="ARBA00022617"/>
    </source>
</evidence>
<dbReference type="Pfam" id="PF00175">
    <property type="entry name" value="NAD_binding_1"/>
    <property type="match status" value="1"/>
</dbReference>
<evidence type="ECO:0000256" key="17">
    <source>
        <dbReference type="PIRSR" id="PIRSR000209-1"/>
    </source>
</evidence>
<dbReference type="InterPro" id="IPR039261">
    <property type="entry name" value="FNR_nucleotide-bd"/>
</dbReference>
<dbReference type="SUPFAM" id="SSF52343">
    <property type="entry name" value="Ferredoxin reductase-like, C-terminal NADP-linked domain"/>
    <property type="match status" value="1"/>
</dbReference>
<keyword evidence="12 16" id="KW-0408">Iron</keyword>
<dbReference type="Gene3D" id="1.20.990.10">
    <property type="entry name" value="NADPH-cytochrome p450 Reductase, Chain A, domain 3"/>
    <property type="match status" value="1"/>
</dbReference>
<evidence type="ECO:0000313" key="20">
    <source>
        <dbReference type="EMBL" id="OOF96691.1"/>
    </source>
</evidence>
<dbReference type="GO" id="GO:0005506">
    <property type="term" value="F:iron ion binding"/>
    <property type="evidence" value="ECO:0007669"/>
    <property type="project" value="UniProtKB-UniRule"/>
</dbReference>
<dbReference type="EC" id="1.14.14.1" evidence="16"/>
<evidence type="ECO:0000259" key="19">
    <source>
        <dbReference type="PROSITE" id="PS51384"/>
    </source>
</evidence>
<dbReference type="PANTHER" id="PTHR19384:SF127">
    <property type="entry name" value="BIFUNCTIONAL CYTOCHROME P450_NADPH--P450 REDUCTASE"/>
    <property type="match status" value="1"/>
</dbReference>
<keyword evidence="3 16" id="KW-0813">Transport</keyword>
<comment type="cofactor">
    <cofactor evidence="16">
        <name>FAD</name>
        <dbReference type="ChEBI" id="CHEBI:57692"/>
    </cofactor>
    <cofactor evidence="16">
        <name>FMN</name>
        <dbReference type="ChEBI" id="CHEBI:58210"/>
    </cofactor>
</comment>
<evidence type="ECO:0000256" key="1">
    <source>
        <dbReference type="ARBA" id="ARBA00001971"/>
    </source>
</evidence>
<dbReference type="Pfam" id="PF00258">
    <property type="entry name" value="Flavodoxin_1"/>
    <property type="match status" value="1"/>
</dbReference>
<dbReference type="Gene3D" id="3.40.50.80">
    <property type="entry name" value="Nucleotide-binding domain of ferredoxin-NADP reductase (FNR) module"/>
    <property type="match status" value="1"/>
</dbReference>
<dbReference type="FunFam" id="2.40.30.10:FF:000198">
    <property type="entry name" value="Bifunctional cytochrome P450/NADPH--P450 reductase"/>
    <property type="match status" value="1"/>
</dbReference>
<dbReference type="InterPro" id="IPR029039">
    <property type="entry name" value="Flavoprotein-like_sf"/>
</dbReference>
<dbReference type="CDD" id="cd11068">
    <property type="entry name" value="CYP120A1"/>
    <property type="match status" value="1"/>
</dbReference>
<dbReference type="STRING" id="602072.A0A1R3RQC9"/>
<dbReference type="InterPro" id="IPR003097">
    <property type="entry name" value="CysJ-like_FAD-binding"/>
</dbReference>
<keyword evidence="8 16" id="KW-0274">FAD</keyword>
<dbReference type="InterPro" id="IPR017972">
    <property type="entry name" value="Cyt_P450_CS"/>
</dbReference>
<dbReference type="InterPro" id="IPR001433">
    <property type="entry name" value="OxRdtase_FAD/NAD-bd"/>
</dbReference>
<keyword evidence="11 16" id="KW-0560">Oxidoreductase</keyword>
<comment type="cofactor">
    <cofactor evidence="1 16 17">
        <name>heme</name>
        <dbReference type="ChEBI" id="CHEBI:30413"/>
    </cofactor>
</comment>
<dbReference type="Pfam" id="PF00667">
    <property type="entry name" value="FAD_binding_1"/>
    <property type="match status" value="1"/>
</dbReference>
<feature type="domain" description="Flavodoxin-like" evidence="18">
    <location>
        <begin position="508"/>
        <end position="648"/>
    </location>
</feature>
<dbReference type="OrthoDB" id="1470350at2759"/>
<evidence type="ECO:0000256" key="10">
    <source>
        <dbReference type="ARBA" id="ARBA00022982"/>
    </source>
</evidence>
<dbReference type="InterPro" id="IPR017927">
    <property type="entry name" value="FAD-bd_FR_type"/>
</dbReference>
<feature type="domain" description="FAD-binding FR-type" evidence="19">
    <location>
        <begin position="684"/>
        <end position="922"/>
    </location>
</feature>
<dbReference type="GO" id="GO:0010181">
    <property type="term" value="F:FMN binding"/>
    <property type="evidence" value="ECO:0007669"/>
    <property type="project" value="UniProtKB-UniRule"/>
</dbReference>
<evidence type="ECO:0000256" key="14">
    <source>
        <dbReference type="ARBA" id="ARBA00047827"/>
    </source>
</evidence>
<evidence type="ECO:0000256" key="6">
    <source>
        <dbReference type="ARBA" id="ARBA00022643"/>
    </source>
</evidence>
<dbReference type="Gene3D" id="2.40.30.10">
    <property type="entry name" value="Translation factors"/>
    <property type="match status" value="1"/>
</dbReference>
<evidence type="ECO:0000256" key="3">
    <source>
        <dbReference type="ARBA" id="ARBA00022448"/>
    </source>
</evidence>
<organism evidence="20 21">
    <name type="scientific">Aspergillus carbonarius (strain ITEM 5010)</name>
    <dbReference type="NCBI Taxonomy" id="602072"/>
    <lineage>
        <taxon>Eukaryota</taxon>
        <taxon>Fungi</taxon>
        <taxon>Dikarya</taxon>
        <taxon>Ascomycota</taxon>
        <taxon>Pezizomycotina</taxon>
        <taxon>Eurotiomycetes</taxon>
        <taxon>Eurotiomycetidae</taxon>
        <taxon>Eurotiales</taxon>
        <taxon>Aspergillaceae</taxon>
        <taxon>Aspergillus</taxon>
        <taxon>Aspergillus subgen. Circumdati</taxon>
    </lineage>
</organism>
<evidence type="ECO:0000256" key="16">
    <source>
        <dbReference type="PIRNR" id="PIRNR000209"/>
    </source>
</evidence>
<keyword evidence="9 16" id="KW-0521">NADP</keyword>
<dbReference type="Gene3D" id="1.10.630.10">
    <property type="entry name" value="Cytochrome P450"/>
    <property type="match status" value="1"/>
</dbReference>
<evidence type="ECO:0000256" key="2">
    <source>
        <dbReference type="ARBA" id="ARBA00010018"/>
    </source>
</evidence>
<comment type="catalytic activity">
    <reaction evidence="15 16">
        <text>2 oxidized [cytochrome P450] + NADPH = 2 reduced [cytochrome P450] + NADP(+) + H(+)</text>
        <dbReference type="Rhea" id="RHEA:24040"/>
        <dbReference type="Rhea" id="RHEA-COMP:14627"/>
        <dbReference type="Rhea" id="RHEA-COMP:14628"/>
        <dbReference type="ChEBI" id="CHEBI:15378"/>
        <dbReference type="ChEBI" id="CHEBI:55376"/>
        <dbReference type="ChEBI" id="CHEBI:57783"/>
        <dbReference type="ChEBI" id="CHEBI:58349"/>
        <dbReference type="ChEBI" id="CHEBI:60344"/>
        <dbReference type="EC" id="1.6.2.4"/>
    </reaction>
</comment>
<evidence type="ECO:0000256" key="11">
    <source>
        <dbReference type="ARBA" id="ARBA00023002"/>
    </source>
</evidence>
<keyword evidence="10 16" id="KW-0249">Electron transport</keyword>
<dbReference type="GO" id="GO:0050660">
    <property type="term" value="F:flavin adenine dinucleotide binding"/>
    <property type="evidence" value="ECO:0007669"/>
    <property type="project" value="TreeGrafter"/>
</dbReference>
<dbReference type="Proteomes" id="UP000188318">
    <property type="component" value="Unassembled WGS sequence"/>
</dbReference>
<dbReference type="InterPro" id="IPR002401">
    <property type="entry name" value="Cyt_P450_E_grp-I"/>
</dbReference>
<evidence type="ECO:0000256" key="15">
    <source>
        <dbReference type="ARBA" id="ARBA00049342"/>
    </source>
</evidence>
<feature type="binding site" description="axial binding residue" evidence="17">
    <location>
        <position position="414"/>
    </location>
    <ligand>
        <name>heme</name>
        <dbReference type="ChEBI" id="CHEBI:30413"/>
    </ligand>
    <ligandPart>
        <name>Fe</name>
        <dbReference type="ChEBI" id="CHEBI:18248"/>
    </ligandPart>
</feature>
<dbReference type="InterPro" id="IPR023173">
    <property type="entry name" value="NADPH_Cyt_P450_Rdtase_alpha"/>
</dbReference>
<keyword evidence="4 16" id="KW-0349">Heme</keyword>
<dbReference type="AlphaFoldDB" id="A0A1R3RQC9"/>
<dbReference type="OMA" id="TQLVMKW"/>
<dbReference type="GO" id="GO:0003958">
    <property type="term" value="F:NADPH-hemoprotein reductase activity"/>
    <property type="evidence" value="ECO:0007669"/>
    <property type="project" value="UniProtKB-UniRule"/>
</dbReference>
<keyword evidence="7 16" id="KW-0479">Metal-binding</keyword>
<accession>A0A1R3RQC9</accession>
<gene>
    <name evidence="20" type="ORF">ASPCADRAFT_129764</name>
</gene>
<evidence type="ECO:0000256" key="9">
    <source>
        <dbReference type="ARBA" id="ARBA00022857"/>
    </source>
</evidence>
<dbReference type="InterPro" id="IPR001128">
    <property type="entry name" value="Cyt_P450"/>
</dbReference>
<dbReference type="CDD" id="cd06206">
    <property type="entry name" value="bifunctional_CYPOR"/>
    <property type="match status" value="1"/>
</dbReference>
<dbReference type="SUPFAM" id="SSF48264">
    <property type="entry name" value="Cytochrome P450"/>
    <property type="match status" value="1"/>
</dbReference>
<dbReference type="Pfam" id="PF00067">
    <property type="entry name" value="p450"/>
    <property type="match status" value="1"/>
</dbReference>
<dbReference type="InterPro" id="IPR017938">
    <property type="entry name" value="Riboflavin_synthase-like_b-brl"/>
</dbReference>
<dbReference type="GO" id="GO:0005829">
    <property type="term" value="C:cytosol"/>
    <property type="evidence" value="ECO:0007669"/>
    <property type="project" value="TreeGrafter"/>
</dbReference>
<dbReference type="GO" id="GO:0020037">
    <property type="term" value="F:heme binding"/>
    <property type="evidence" value="ECO:0007669"/>
    <property type="project" value="UniProtKB-UniRule"/>
</dbReference>
<reference evidence="21" key="1">
    <citation type="journal article" date="2017" name="Genome Biol.">
        <title>Comparative genomics reveals high biological diversity and specific adaptations in the industrially and medically important fungal genus Aspergillus.</title>
        <authorList>
            <person name="de Vries R.P."/>
            <person name="Riley R."/>
            <person name="Wiebenga A."/>
            <person name="Aguilar-Osorio G."/>
            <person name="Amillis S."/>
            <person name="Uchima C.A."/>
            <person name="Anderluh G."/>
            <person name="Asadollahi M."/>
            <person name="Askin M."/>
            <person name="Barry K."/>
            <person name="Battaglia E."/>
            <person name="Bayram O."/>
            <person name="Benocci T."/>
            <person name="Braus-Stromeyer S.A."/>
            <person name="Caldana C."/>
            <person name="Canovas D."/>
            <person name="Cerqueira G.C."/>
            <person name="Chen F."/>
            <person name="Chen W."/>
            <person name="Choi C."/>
            <person name="Clum A."/>
            <person name="Dos Santos R.A."/>
            <person name="Damasio A.R."/>
            <person name="Diallinas G."/>
            <person name="Emri T."/>
            <person name="Fekete E."/>
            <person name="Flipphi M."/>
            <person name="Freyberg S."/>
            <person name="Gallo A."/>
            <person name="Gournas C."/>
            <person name="Habgood R."/>
            <person name="Hainaut M."/>
            <person name="Harispe M.L."/>
            <person name="Henrissat B."/>
            <person name="Hilden K.S."/>
            <person name="Hope R."/>
            <person name="Hossain A."/>
            <person name="Karabika E."/>
            <person name="Karaffa L."/>
            <person name="Karanyi Z."/>
            <person name="Krasevec N."/>
            <person name="Kuo A."/>
            <person name="Kusch H."/>
            <person name="LaButti K."/>
            <person name="Lagendijk E.L."/>
            <person name="Lapidus A."/>
            <person name="Levasseur A."/>
            <person name="Lindquist E."/>
            <person name="Lipzen A."/>
            <person name="Logrieco A.F."/>
            <person name="MacCabe A."/>
            <person name="Maekelae M.R."/>
            <person name="Malavazi I."/>
            <person name="Melin P."/>
            <person name="Meyer V."/>
            <person name="Mielnichuk N."/>
            <person name="Miskei M."/>
            <person name="Molnar A.P."/>
            <person name="Mule G."/>
            <person name="Ngan C.Y."/>
            <person name="Orejas M."/>
            <person name="Orosz E."/>
            <person name="Ouedraogo J.P."/>
            <person name="Overkamp K.M."/>
            <person name="Park H.-S."/>
            <person name="Perrone G."/>
            <person name="Piumi F."/>
            <person name="Punt P.J."/>
            <person name="Ram A.F."/>
            <person name="Ramon A."/>
            <person name="Rauscher S."/>
            <person name="Record E."/>
            <person name="Riano-Pachon D.M."/>
            <person name="Robert V."/>
            <person name="Roehrig J."/>
            <person name="Ruller R."/>
            <person name="Salamov A."/>
            <person name="Salih N.S."/>
            <person name="Samson R.A."/>
            <person name="Sandor E."/>
            <person name="Sanguinetti M."/>
            <person name="Schuetze T."/>
            <person name="Sepcic K."/>
            <person name="Shelest E."/>
            <person name="Sherlock G."/>
            <person name="Sophianopoulou V."/>
            <person name="Squina F.M."/>
            <person name="Sun H."/>
            <person name="Susca A."/>
            <person name="Todd R.B."/>
            <person name="Tsang A."/>
            <person name="Unkles S.E."/>
            <person name="van de Wiele N."/>
            <person name="van Rossen-Uffink D."/>
            <person name="Oliveira J.V."/>
            <person name="Vesth T.C."/>
            <person name="Visser J."/>
            <person name="Yu J.-H."/>
            <person name="Zhou M."/>
            <person name="Andersen M.R."/>
            <person name="Archer D.B."/>
            <person name="Baker S.E."/>
            <person name="Benoit I."/>
            <person name="Brakhage A.A."/>
            <person name="Braus G.H."/>
            <person name="Fischer R."/>
            <person name="Frisvad J.C."/>
            <person name="Goldman G.H."/>
            <person name="Houbraken J."/>
            <person name="Oakley B."/>
            <person name="Pocsi I."/>
            <person name="Scazzocchio C."/>
            <person name="Seiboth B."/>
            <person name="vanKuyk P.A."/>
            <person name="Wortman J."/>
            <person name="Dyer P.S."/>
            <person name="Grigoriev I.V."/>
        </authorList>
    </citation>
    <scope>NUCLEOTIDE SEQUENCE [LARGE SCALE GENOMIC DNA]</scope>
    <source>
        <strain evidence="21">ITEM 5010</strain>
    </source>
</reference>
<dbReference type="VEuPathDB" id="FungiDB:ASPCADRAFT_129764"/>
<dbReference type="PROSITE" id="PS50902">
    <property type="entry name" value="FLAVODOXIN_LIKE"/>
    <property type="match status" value="1"/>
</dbReference>
<proteinExistence type="inferred from homology"/>
<dbReference type="GO" id="GO:0070330">
    <property type="term" value="F:aromatase activity"/>
    <property type="evidence" value="ECO:0007669"/>
    <property type="project" value="UniProtKB-UniRule"/>
</dbReference>
<dbReference type="PROSITE" id="PS00086">
    <property type="entry name" value="CYTOCHROME_P450"/>
    <property type="match status" value="1"/>
</dbReference>
<dbReference type="PANTHER" id="PTHR19384">
    <property type="entry name" value="NITRIC OXIDE SYNTHASE-RELATED"/>
    <property type="match status" value="1"/>
</dbReference>
<evidence type="ECO:0000256" key="12">
    <source>
        <dbReference type="ARBA" id="ARBA00023004"/>
    </source>
</evidence>
<comment type="similarity">
    <text evidence="2 16">In the N-terminal section; belongs to the cytochrome P450 family.</text>
</comment>
<dbReference type="PRINTS" id="PR00463">
    <property type="entry name" value="EP450I"/>
</dbReference>
<keyword evidence="5 16" id="KW-0285">Flavoprotein</keyword>
<dbReference type="Gene3D" id="3.40.50.360">
    <property type="match status" value="1"/>
</dbReference>
<dbReference type="PIRSF" id="PIRSF000209">
    <property type="entry name" value="Bifunctional_P450_P450R"/>
    <property type="match status" value="1"/>
</dbReference>
<evidence type="ECO:0000256" key="8">
    <source>
        <dbReference type="ARBA" id="ARBA00022827"/>
    </source>
</evidence>
<dbReference type="InterPro" id="IPR036396">
    <property type="entry name" value="Cyt_P450_sf"/>
</dbReference>
<keyword evidence="13 16" id="KW-0503">Monooxygenase</keyword>
<protein>
    <recommendedName>
        <fullName evidence="16">Bifunctional cytochrome P450/NADPH--P450 reductase</fullName>
    </recommendedName>
    <domain>
        <recommendedName>
            <fullName evidence="16">Cytochrome P450</fullName>
            <ecNumber evidence="16">1.14.14.1</ecNumber>
        </recommendedName>
    </domain>
    <domain>
        <recommendedName>
            <fullName evidence="16">NADPH--cytochrome P450 reductase</fullName>
            <ecNumber evidence="16">1.6.2.4</ecNumber>
        </recommendedName>
    </domain>
</protein>
<dbReference type="FunFam" id="1.10.630.10:FF:000040">
    <property type="entry name" value="Bifunctional cytochrome P450/NADPH--P450 reductase"/>
    <property type="match status" value="1"/>
</dbReference>
<keyword evidence="6 16" id="KW-0288">FMN</keyword>
<evidence type="ECO:0000259" key="18">
    <source>
        <dbReference type="PROSITE" id="PS50902"/>
    </source>
</evidence>
<name>A0A1R3RQC9_ASPC5</name>
<sequence>MSDVQPVPIPGPKGIPFLGNIYDIEQEVPMRSFELLVDQYGPIFRLNTFGVPKVFISSQELVNEVCNEERFSKSVDGGLDQVRNLTHDGLFTARYPGEENWALAHRILIPAFGPLSIRAMYDEMYDIATQLVMKWARQGPETPINVTDDFTRLTLDSIALCSMGTRFNSFYHDKMHPFVEAMVGTLQVASYRSQRPALLNQLPTSENNSFWNDIAYLRNLAKEMADDRRKNPSDKRDLLNALVLGRDSQTGKGLSEDSIIDNMITFLIAGHETTSGMLSFVFYFLLKNAHAYKRAQEEVDRVIGRRKITVDDLSKLPYINAVMRESLRLKPTAGIIKLHAHPIKNTEDPVTLANGKYVLNKGESISILLSKLHRDPKVYGSDAEEFKPERMLDENFNKLPPNSWKPFGNGMRGCIGRPFAWQEGLLAIALLLQNFNFQLDDPSYDLRIKQTLTIKPLDFKMKATPRHGLDPIALEAALNSGDVPRETTIPSRNRKKDATIPAGGLKPMHIFFGSNTGTCEAFARRMADDAATWGFAAEVKSLDSATEKVPQGDPVVFIAASYEGQPADNAAHFFEWLSAVKGNEFEGTNYVVFGCGHHDWSATFHRIPKAINELMREHGGNRLCDIGLVDTANSDMFTDFDNWSESALWPSIASKFGSVQAGKKASSGLQVEVSSERRVSNLGLQLQEGYVIENQLLTAPDVPAKRLVRFKLPTDTTYQCGDYLAVLPVNPTTVVRRAMRRFNLPWDAVLTVRKPSQTQAGPSTIPLDNSMSAFGLLSSYVELSQPASKRDLLALADAAVIDEEAQAELRYTANSPSRFASEIVTKRLSLLDILDRYPSINLSLGDFLAMLPPMRVRQYSISSSPLTDPTECSITVSVLNAPSLSGTDEAYMGVASTYLSVLQPGERTHIAVRPSHSGFKPPTDLSTPMIMASAGSGLGPFRGFIMDRAEKILGRSESIAEPPAKAVLYAGCRTKGKDDIHAAELEEWSRQGIVDVRWAYSRPSDGSAPQHIQDRIANDRDELVSLFEQGARIYVCGSTDVGNAVGGALKNIFLDARKKHREEALAKGQEDVPPEGSDEEARKFFDGLKANMRYATDVFT</sequence>
<dbReference type="InterPro" id="IPR023206">
    <property type="entry name" value="Bifunctional_P450_P450_red"/>
</dbReference>
<dbReference type="EC" id="1.6.2.4" evidence="16"/>
<dbReference type="PRINTS" id="PR00385">
    <property type="entry name" value="P450"/>
</dbReference>
<keyword evidence="21" id="KW-1185">Reference proteome</keyword>
<dbReference type="SUPFAM" id="SSF63380">
    <property type="entry name" value="Riboflavin synthase domain-like"/>
    <property type="match status" value="1"/>
</dbReference>
<evidence type="ECO:0000256" key="7">
    <source>
        <dbReference type="ARBA" id="ARBA00022723"/>
    </source>
</evidence>
<comment type="catalytic activity">
    <reaction evidence="14 16">
        <text>an organic molecule + reduced [NADPH--hemoprotein reductase] + O2 = an alcohol + oxidized [NADPH--hemoprotein reductase] + H2O + H(+)</text>
        <dbReference type="Rhea" id="RHEA:17149"/>
        <dbReference type="Rhea" id="RHEA-COMP:11964"/>
        <dbReference type="Rhea" id="RHEA-COMP:11965"/>
        <dbReference type="ChEBI" id="CHEBI:15377"/>
        <dbReference type="ChEBI" id="CHEBI:15378"/>
        <dbReference type="ChEBI" id="CHEBI:15379"/>
        <dbReference type="ChEBI" id="CHEBI:30879"/>
        <dbReference type="ChEBI" id="CHEBI:57618"/>
        <dbReference type="ChEBI" id="CHEBI:58210"/>
        <dbReference type="ChEBI" id="CHEBI:142491"/>
        <dbReference type="EC" id="1.14.14.1"/>
    </reaction>
</comment>